<proteinExistence type="predicted"/>
<dbReference type="InterPro" id="IPR016181">
    <property type="entry name" value="Acyl_CoA_acyltransferase"/>
</dbReference>
<feature type="domain" description="N-acetyltransferase" evidence="3">
    <location>
        <begin position="4"/>
        <end position="165"/>
    </location>
</feature>
<evidence type="ECO:0000256" key="2">
    <source>
        <dbReference type="ARBA" id="ARBA00023315"/>
    </source>
</evidence>
<dbReference type="SUPFAM" id="SSF55729">
    <property type="entry name" value="Acyl-CoA N-acyltransferases (Nat)"/>
    <property type="match status" value="1"/>
</dbReference>
<name>A0ABS0F6H8_9BACL</name>
<comment type="caution">
    <text evidence="4">The sequence shown here is derived from an EMBL/GenBank/DDBJ whole genome shotgun (WGS) entry which is preliminary data.</text>
</comment>
<keyword evidence="5" id="KW-1185">Reference proteome</keyword>
<accession>A0ABS0F6H8</accession>
<evidence type="ECO:0000256" key="1">
    <source>
        <dbReference type="ARBA" id="ARBA00022679"/>
    </source>
</evidence>
<keyword evidence="1" id="KW-0808">Transferase</keyword>
<dbReference type="InterPro" id="IPR050832">
    <property type="entry name" value="Bact_Acetyltransf"/>
</dbReference>
<dbReference type="Gene3D" id="3.40.630.30">
    <property type="match status" value="1"/>
</dbReference>
<keyword evidence="2" id="KW-0012">Acyltransferase</keyword>
<evidence type="ECO:0000313" key="5">
    <source>
        <dbReference type="Proteomes" id="UP000642910"/>
    </source>
</evidence>
<evidence type="ECO:0000313" key="4">
    <source>
        <dbReference type="EMBL" id="MBF8378906.1"/>
    </source>
</evidence>
<dbReference type="EMBL" id="JADPKZ010000048">
    <property type="protein sequence ID" value="MBF8378906.1"/>
    <property type="molecule type" value="Genomic_DNA"/>
</dbReference>
<dbReference type="InterPro" id="IPR000182">
    <property type="entry name" value="GNAT_dom"/>
</dbReference>
<organism evidence="4 5">
    <name type="scientific">Alicyclobacillus mali</name>
    <name type="common">ex Roth et al. 2021</name>
    <dbReference type="NCBI Taxonomy" id="1123961"/>
    <lineage>
        <taxon>Bacteria</taxon>
        <taxon>Bacillati</taxon>
        <taxon>Bacillota</taxon>
        <taxon>Bacilli</taxon>
        <taxon>Bacillales</taxon>
        <taxon>Alicyclobacillaceae</taxon>
        <taxon>Alicyclobacillus</taxon>
    </lineage>
</organism>
<reference evidence="4 5" key="1">
    <citation type="submission" date="2020-11" db="EMBL/GenBank/DDBJ databases">
        <title>Genomic insight of Alicyclobacillus mali FL 18 reveals a new arsenic-resistant strain, with potential in environmental biotechnology.</title>
        <authorList>
            <person name="Fiorentino G."/>
            <person name="Gallo G."/>
            <person name="Aulitto M."/>
        </authorList>
    </citation>
    <scope>NUCLEOTIDE SEQUENCE [LARGE SCALE GENOMIC DNA]</scope>
    <source>
        <strain evidence="4 5">FL 18</strain>
    </source>
</reference>
<dbReference type="Pfam" id="PF00583">
    <property type="entry name" value="Acetyltransf_1"/>
    <property type="match status" value="1"/>
</dbReference>
<protein>
    <submittedName>
        <fullName evidence="4">GNAT family N-acetyltransferase</fullName>
    </submittedName>
</protein>
<sequence>MDMMTIRAAGPADLEAIGRVHVEAWRHAYHGIVPSSFLHRMDPAVSAERFRRRLSDPKQAFWVALAGEEIVGFASGGPNRLADFEADAEIYTLYVCPSWQGRGIGRRLVCQLAEGFAEQGYQSVAVVAFRDNPWRRFYERLGGMLVGEKTFEVDGVALPEIVYRWSDVEELRERAK</sequence>
<dbReference type="CDD" id="cd04301">
    <property type="entry name" value="NAT_SF"/>
    <property type="match status" value="1"/>
</dbReference>
<dbReference type="Proteomes" id="UP000642910">
    <property type="component" value="Unassembled WGS sequence"/>
</dbReference>
<dbReference type="PANTHER" id="PTHR43877">
    <property type="entry name" value="AMINOALKYLPHOSPHONATE N-ACETYLTRANSFERASE-RELATED-RELATED"/>
    <property type="match status" value="1"/>
</dbReference>
<evidence type="ECO:0000259" key="3">
    <source>
        <dbReference type="PROSITE" id="PS51186"/>
    </source>
</evidence>
<gene>
    <name evidence="4" type="ORF">IW967_13700</name>
</gene>
<dbReference type="PROSITE" id="PS51186">
    <property type="entry name" value="GNAT"/>
    <property type="match status" value="1"/>
</dbReference>